<sequence>MNTRAVIKRIIGCTYVTRSTSIAKLEHQNHTVDDVAQRLLSTPETRIPKALSRFIGVIKLKFTKDNIDPDLKPLLDSSSAQLYYNCANNFDYEALCEAFGLPDFMSSWYKLTLMHVWMVLMRMHVSLTADTYLRLQRGLLSSMWLDVDNRLKIVEVFQQELNQVVTSQSDMKHMHGLHLQTFLEYDEGFLSDDRILAAAIWRCLYVSRPCDPLHVLRVIIYIRSTLKSTMN</sequence>
<dbReference type="Proteomes" id="UP000095283">
    <property type="component" value="Unplaced"/>
</dbReference>
<name>A0A1I7W6Y8_HETBA</name>
<reference evidence="4" key="1">
    <citation type="submission" date="2016-11" db="UniProtKB">
        <authorList>
            <consortium name="WormBaseParasite"/>
        </authorList>
    </citation>
    <scope>IDENTIFICATION</scope>
</reference>
<evidence type="ECO:0000313" key="4">
    <source>
        <dbReference type="WBParaSite" id="Hba_00390"/>
    </source>
</evidence>
<dbReference type="InterPro" id="IPR007129">
    <property type="entry name" value="Ubiqinol_cyt_c_chaperone_CPB3"/>
</dbReference>
<comment type="similarity">
    <text evidence="1">Belongs to the CBP3 family.</text>
</comment>
<dbReference type="InterPro" id="IPR021150">
    <property type="entry name" value="Ubiq_cyt_c_chap"/>
</dbReference>
<dbReference type="PANTHER" id="PTHR12184:SF1">
    <property type="entry name" value="UBIQUINOL-CYTOCHROME-C REDUCTASE COMPLEX ASSEMBLY FACTOR 1"/>
    <property type="match status" value="1"/>
</dbReference>
<accession>A0A1I7W6Y8</accession>
<feature type="domain" description="Ubiquinol-cytochrome c chaperone" evidence="2">
    <location>
        <begin position="97"/>
        <end position="227"/>
    </location>
</feature>
<dbReference type="GO" id="GO:0005739">
    <property type="term" value="C:mitochondrion"/>
    <property type="evidence" value="ECO:0007669"/>
    <property type="project" value="TreeGrafter"/>
</dbReference>
<evidence type="ECO:0000259" key="2">
    <source>
        <dbReference type="Pfam" id="PF03981"/>
    </source>
</evidence>
<dbReference type="AlphaFoldDB" id="A0A1I7W6Y8"/>
<dbReference type="GO" id="GO:0034551">
    <property type="term" value="P:mitochondrial respiratory chain complex III assembly"/>
    <property type="evidence" value="ECO:0007669"/>
    <property type="project" value="TreeGrafter"/>
</dbReference>
<organism evidence="3 4">
    <name type="scientific">Heterorhabditis bacteriophora</name>
    <name type="common">Entomopathogenic nematode worm</name>
    <dbReference type="NCBI Taxonomy" id="37862"/>
    <lineage>
        <taxon>Eukaryota</taxon>
        <taxon>Metazoa</taxon>
        <taxon>Ecdysozoa</taxon>
        <taxon>Nematoda</taxon>
        <taxon>Chromadorea</taxon>
        <taxon>Rhabditida</taxon>
        <taxon>Rhabditina</taxon>
        <taxon>Rhabditomorpha</taxon>
        <taxon>Strongyloidea</taxon>
        <taxon>Heterorhabditidae</taxon>
        <taxon>Heterorhabditis</taxon>
    </lineage>
</organism>
<proteinExistence type="inferred from homology"/>
<protein>
    <submittedName>
        <fullName evidence="4">Ubiq_cyt_C_chap domain-containing protein</fullName>
    </submittedName>
</protein>
<keyword evidence="3" id="KW-1185">Reference proteome</keyword>
<dbReference type="WBParaSite" id="Hba_00390">
    <property type="protein sequence ID" value="Hba_00390"/>
    <property type="gene ID" value="Hba_00390"/>
</dbReference>
<evidence type="ECO:0000256" key="1">
    <source>
        <dbReference type="ARBA" id="ARBA00006407"/>
    </source>
</evidence>
<dbReference type="PANTHER" id="PTHR12184">
    <property type="entry name" value="UBIQUINOL-CYTOCHROME C REDUCTASE COMPLEX ASSEMBLY FACTOR 1 FAMILY MEMBER"/>
    <property type="match status" value="1"/>
</dbReference>
<dbReference type="Pfam" id="PF03981">
    <property type="entry name" value="Ubiq_cyt_C_chap"/>
    <property type="match status" value="1"/>
</dbReference>
<evidence type="ECO:0000313" key="3">
    <source>
        <dbReference type="Proteomes" id="UP000095283"/>
    </source>
</evidence>